<evidence type="ECO:0000313" key="1">
    <source>
        <dbReference type="EMBL" id="KAJ8504061.1"/>
    </source>
</evidence>
<keyword evidence="2" id="KW-1185">Reference proteome</keyword>
<comment type="caution">
    <text evidence="1">The sequence shown here is derived from an EMBL/GenBank/DDBJ whole genome shotgun (WGS) entry which is preliminary data.</text>
</comment>
<evidence type="ECO:0000313" key="2">
    <source>
        <dbReference type="Proteomes" id="UP001222027"/>
    </source>
</evidence>
<protein>
    <recommendedName>
        <fullName evidence="3">Wall-associated receptor kinase galacturonan-binding domain-containing protein</fullName>
    </recommendedName>
</protein>
<evidence type="ECO:0008006" key="3">
    <source>
        <dbReference type="Google" id="ProtNLM"/>
    </source>
</evidence>
<name>A0AAV8RNG7_ENSVE</name>
<dbReference type="Proteomes" id="UP001222027">
    <property type="component" value="Unassembled WGS sequence"/>
</dbReference>
<proteinExistence type="predicted"/>
<reference evidence="1 2" key="1">
    <citation type="submission" date="2022-12" db="EMBL/GenBank/DDBJ databases">
        <title>Chromosome-scale assembly of the Ensete ventricosum genome.</title>
        <authorList>
            <person name="Dussert Y."/>
            <person name="Stocks J."/>
            <person name="Wendawek A."/>
            <person name="Woldeyes F."/>
            <person name="Nichols R.A."/>
            <person name="Borrell J.S."/>
        </authorList>
    </citation>
    <scope>NUCLEOTIDE SEQUENCE [LARGE SCALE GENOMIC DNA]</scope>
    <source>
        <strain evidence="2">cv. Maze</strain>
        <tissue evidence="1">Seeds</tissue>
    </source>
</reference>
<gene>
    <name evidence="1" type="ORF">OPV22_004947</name>
</gene>
<dbReference type="EMBL" id="JAQQAF010000002">
    <property type="protein sequence ID" value="KAJ8504061.1"/>
    <property type="molecule type" value="Genomic_DNA"/>
</dbReference>
<dbReference type="AlphaFoldDB" id="A0AAV8RNG7"/>
<organism evidence="1 2">
    <name type="scientific">Ensete ventricosum</name>
    <name type="common">Abyssinian banana</name>
    <name type="synonym">Musa ensete</name>
    <dbReference type="NCBI Taxonomy" id="4639"/>
    <lineage>
        <taxon>Eukaryota</taxon>
        <taxon>Viridiplantae</taxon>
        <taxon>Streptophyta</taxon>
        <taxon>Embryophyta</taxon>
        <taxon>Tracheophyta</taxon>
        <taxon>Spermatophyta</taxon>
        <taxon>Magnoliopsida</taxon>
        <taxon>Liliopsida</taxon>
        <taxon>Zingiberales</taxon>
        <taxon>Musaceae</taxon>
        <taxon>Ensete</taxon>
    </lineage>
</organism>
<sequence>MFPLATHLSSSRRQSAGPVHPIRLPECVLQIAELRLQSTRRRPLRCGDQSSSFGSEVIILPGYASESKCNWSAVVQSDSATRDFAYQAACHGYS</sequence>
<accession>A0AAV8RNG7</accession>